<feature type="transmembrane region" description="Helical" evidence="1">
    <location>
        <begin position="108"/>
        <end position="126"/>
    </location>
</feature>
<dbReference type="CDD" id="cd07302">
    <property type="entry name" value="CHD"/>
    <property type="match status" value="1"/>
</dbReference>
<dbReference type="AlphaFoldDB" id="A0A3S9XE28"/>
<dbReference type="GO" id="GO:0006171">
    <property type="term" value="P:cAMP biosynthetic process"/>
    <property type="evidence" value="ECO:0007669"/>
    <property type="project" value="TreeGrafter"/>
</dbReference>
<organism evidence="3 4">
    <name type="scientific">Entomomonas moraniae</name>
    <dbReference type="NCBI Taxonomy" id="2213226"/>
    <lineage>
        <taxon>Bacteria</taxon>
        <taxon>Pseudomonadati</taxon>
        <taxon>Pseudomonadota</taxon>
        <taxon>Gammaproteobacteria</taxon>
        <taxon>Pseudomonadales</taxon>
        <taxon>Pseudomonadaceae</taxon>
        <taxon>Entomomonas</taxon>
    </lineage>
</organism>
<dbReference type="GO" id="GO:0035556">
    <property type="term" value="P:intracellular signal transduction"/>
    <property type="evidence" value="ECO:0007669"/>
    <property type="project" value="InterPro"/>
</dbReference>
<feature type="transmembrane region" description="Helical" evidence="1">
    <location>
        <begin position="33"/>
        <end position="51"/>
    </location>
</feature>
<keyword evidence="1" id="KW-1133">Transmembrane helix</keyword>
<accession>A0A3S9XE28</accession>
<evidence type="ECO:0000313" key="4">
    <source>
        <dbReference type="Proteomes" id="UP000273143"/>
    </source>
</evidence>
<dbReference type="RefSeq" id="WP_127163058.1">
    <property type="nucleotide sequence ID" value="NZ_CP029822.1"/>
</dbReference>
<dbReference type="InterPro" id="IPR001054">
    <property type="entry name" value="A/G_cyclase"/>
</dbReference>
<keyword evidence="4" id="KW-1185">Reference proteome</keyword>
<dbReference type="PANTHER" id="PTHR43081">
    <property type="entry name" value="ADENYLATE CYCLASE, TERMINAL-DIFFERENTIATION SPECIFIC-RELATED"/>
    <property type="match status" value="1"/>
</dbReference>
<evidence type="ECO:0000259" key="2">
    <source>
        <dbReference type="PROSITE" id="PS50125"/>
    </source>
</evidence>
<dbReference type="PANTHER" id="PTHR43081:SF18">
    <property type="entry name" value="BLL7624 PROTEIN"/>
    <property type="match status" value="1"/>
</dbReference>
<dbReference type="GO" id="GO:0004016">
    <property type="term" value="F:adenylate cyclase activity"/>
    <property type="evidence" value="ECO:0007669"/>
    <property type="project" value="UniProtKB-ARBA"/>
</dbReference>
<keyword evidence="1" id="KW-0472">Membrane</keyword>
<reference evidence="4" key="1">
    <citation type="submission" date="2018-06" db="EMBL/GenBank/DDBJ databases">
        <title>Complete genome of Pseudomonas insecticola strain QZS01.</title>
        <authorList>
            <person name="Wang J."/>
            <person name="Su Q."/>
        </authorList>
    </citation>
    <scope>NUCLEOTIDE SEQUENCE [LARGE SCALE GENOMIC DNA]</scope>
    <source>
        <strain evidence="4">QZS01</strain>
    </source>
</reference>
<dbReference type="EMBL" id="CP029822">
    <property type="protein sequence ID" value="AZS50590.1"/>
    <property type="molecule type" value="Genomic_DNA"/>
</dbReference>
<dbReference type="SUPFAM" id="SSF55073">
    <property type="entry name" value="Nucleotide cyclase"/>
    <property type="match status" value="1"/>
</dbReference>
<evidence type="ECO:0000256" key="1">
    <source>
        <dbReference type="SAM" id="Phobius"/>
    </source>
</evidence>
<feature type="transmembrane region" description="Helical" evidence="1">
    <location>
        <begin position="138"/>
        <end position="158"/>
    </location>
</feature>
<feature type="domain" description="Guanylate cyclase" evidence="2">
    <location>
        <begin position="214"/>
        <end position="349"/>
    </location>
</feature>
<dbReference type="InterPro" id="IPR050697">
    <property type="entry name" value="Adenylyl/Guanylyl_Cyclase_3/4"/>
</dbReference>
<dbReference type="InterPro" id="IPR029787">
    <property type="entry name" value="Nucleotide_cyclase"/>
</dbReference>
<gene>
    <name evidence="3" type="ORF">DM558_07270</name>
</gene>
<evidence type="ECO:0000313" key="3">
    <source>
        <dbReference type="EMBL" id="AZS50590.1"/>
    </source>
</evidence>
<feature type="transmembrane region" description="Helical" evidence="1">
    <location>
        <begin position="7"/>
        <end position="27"/>
    </location>
</feature>
<sequence>MQKLSLYHLRFFAYFCFAMIIIASQYIGYLDRSSFIILLCLSILTPCTGYLSSFAKVVNQQDILALVLLDAIVASIVLLLLDETNIIALLFVLMIMFNTFISSNTRLTIISICTLILLTGISNFYFDKVLFKQPPNVLIVISMLCTGLYLGICAIYILQIKTDKESLQHQIFQNEKNQQATAKLLTKYISPPVWDSIFGQKKNQRIETQRKRLTIFFSDIKDFTQLSDELEAEALTEILNHYLTEMSTIAQNYNGTIDKFVGDSIMVIFGDNNSLGSESDAIAATSMAIAMQNQMKYIRSHWASKGIKRHIEVRMGINTGFCTIGNFGANSRMEYTTIGREVNLASRLENAAEPGKILISETTHALIKDFILCNDMGEIKVRGFANPIRTYEVAGLRSTLSMENYYVEEETKGFSLYLDSIHIKSEEKAKVITMLEEASAKLKNIK</sequence>
<dbReference type="SMART" id="SM00044">
    <property type="entry name" value="CYCc"/>
    <property type="match status" value="1"/>
</dbReference>
<name>A0A3S9XE28_9GAMM</name>
<dbReference type="Pfam" id="PF00211">
    <property type="entry name" value="Guanylate_cyc"/>
    <property type="match status" value="1"/>
</dbReference>
<dbReference type="KEGG" id="emo:DM558_07270"/>
<protein>
    <submittedName>
        <fullName evidence="3">Adenylate/guanylate cyclase domain-containing protein</fullName>
    </submittedName>
</protein>
<dbReference type="PROSITE" id="PS50125">
    <property type="entry name" value="GUANYLATE_CYCLASE_2"/>
    <property type="match status" value="1"/>
</dbReference>
<proteinExistence type="predicted"/>
<dbReference type="Proteomes" id="UP000273143">
    <property type="component" value="Chromosome"/>
</dbReference>
<keyword evidence="1" id="KW-0812">Transmembrane</keyword>
<feature type="transmembrane region" description="Helical" evidence="1">
    <location>
        <begin position="86"/>
        <end position="101"/>
    </location>
</feature>
<dbReference type="Gene3D" id="3.30.70.1230">
    <property type="entry name" value="Nucleotide cyclase"/>
    <property type="match status" value="1"/>
</dbReference>